<reference evidence="7" key="1">
    <citation type="submission" date="2022-07" db="EMBL/GenBank/DDBJ databases">
        <title>The genome of Lyophyllum shimeji provides insight into the initial evolution of ectomycorrhizal fungal genome.</title>
        <authorList>
            <person name="Kobayashi Y."/>
            <person name="Shibata T."/>
            <person name="Hirakawa H."/>
            <person name="Shigenobu S."/>
            <person name="Nishiyama T."/>
            <person name="Yamada A."/>
            <person name="Hasebe M."/>
            <person name="Kawaguchi M."/>
        </authorList>
    </citation>
    <scope>NUCLEOTIDE SEQUENCE</scope>
    <source>
        <strain evidence="7">AT787</strain>
    </source>
</reference>
<feature type="region of interest" description="Disordered" evidence="5">
    <location>
        <begin position="135"/>
        <end position="214"/>
    </location>
</feature>
<dbReference type="GO" id="GO:0008270">
    <property type="term" value="F:zinc ion binding"/>
    <property type="evidence" value="ECO:0007669"/>
    <property type="project" value="UniProtKB-KW"/>
</dbReference>
<evidence type="ECO:0000256" key="2">
    <source>
        <dbReference type="ARBA" id="ARBA00022737"/>
    </source>
</evidence>
<dbReference type="PANTHER" id="PTHR23057:SF0">
    <property type="entry name" value="JUXTAPOSED WITH ANOTHER ZINC FINGER PROTEIN 1"/>
    <property type="match status" value="1"/>
</dbReference>
<feature type="compositionally biased region" description="Acidic residues" evidence="5">
    <location>
        <begin position="168"/>
        <end position="178"/>
    </location>
</feature>
<accession>A0A9P3PWS6</accession>
<feature type="compositionally biased region" description="Low complexity" evidence="5">
    <location>
        <begin position="504"/>
        <end position="527"/>
    </location>
</feature>
<feature type="region of interest" description="Disordered" evidence="5">
    <location>
        <begin position="498"/>
        <end position="534"/>
    </location>
</feature>
<feature type="compositionally biased region" description="Low complexity" evidence="5">
    <location>
        <begin position="618"/>
        <end position="627"/>
    </location>
</feature>
<evidence type="ECO:0000313" key="8">
    <source>
        <dbReference type="Proteomes" id="UP001063166"/>
    </source>
</evidence>
<comment type="caution">
    <text evidence="7">The sequence shown here is derived from an EMBL/GenBank/DDBJ whole genome shotgun (WGS) entry which is preliminary data.</text>
</comment>
<keyword evidence="3" id="KW-0863">Zinc-finger</keyword>
<evidence type="ECO:0000256" key="1">
    <source>
        <dbReference type="ARBA" id="ARBA00022723"/>
    </source>
</evidence>
<feature type="domain" description="C2H2-type" evidence="6">
    <location>
        <begin position="453"/>
        <end position="476"/>
    </location>
</feature>
<dbReference type="PANTHER" id="PTHR23057">
    <property type="entry name" value="JUXTAPOSED WITH ANOTHER ZINC FINGER PROTEIN 1"/>
    <property type="match status" value="1"/>
</dbReference>
<evidence type="ECO:0000256" key="3">
    <source>
        <dbReference type="ARBA" id="ARBA00022771"/>
    </source>
</evidence>
<dbReference type="SMART" id="SM00355">
    <property type="entry name" value="ZnF_C2H2"/>
    <property type="match status" value="3"/>
</dbReference>
<sequence length="897" mass="94650">MATSQPIALPASSQHNNDYTMGSYSGSSSGPFNPASYTRHFLGSPISWRAGSFGARFPQGSPSATLFSSLDRSKGSSFDELSVMNAFNVFDREGELCRDYNCCGIHLPDLHALLEHFEEVHVLVVDPNAPNAHIAVPFNPQPLDGSNPHQQHRLPPSLSQPPSHVPFDSDDMELELDLDNSTHPPPPPLHHSSTHSSPSSGAPSPPHTPNNTTLTHFAHQYPQFQHHTPFTSAHTSPYTSQPPSPGSTSSNPANPNPHLNVQSVGVHFPNAGPGTPTVMTHPEEAFNAYARFAADYSSHMPGTQFNASGGEEIVVNGVGVGEYGGGYVGQMPPGVAPAGGPQGQQCIPPALLFASTSTSSSSSPPNTNGDGARMDTSNNSTKLKLKVRGSGAASSTPSTPSTTTPSATPFGANTTVSTTTTSTAASTPISTPTHTPSHTPLPTGHSLLLSKPFRCPKPNCNKSYKQANGLKYHMTHGSCNFAPPKDLEHVKDLLERKRREREQAAATNGGPAALSRSASLGSRPAGAETGEQSFVYGDLGSITETELREVEREAEKRVRPFACGVGDCQRRYKNMNGLRYHYQHSGDHGAVGLALLAGGLHECLGNNAGGEGKGKGKNGVNASSTAAGAGGSAGGVGTAEEREGRRRAAAAAAPPAGGGVHRTAASGVRGGSASVPVSRATSVSRVGTPVPQQNMGYPTGTTATTPFTPGYTNPGAVTAATGNAQQQGAGDGSSPPLTPLTAAVQGLGLGIGQGVQGGVRSQPHSPTHPGQGTFQAQQQQAHSQSPSPHMQHQQQHSQQQQQQLAYQAQFAELQRRQYMAMQAQQQQFHHQQQQQQHYQHQQHQQSQQQPQPQQHYNAQGQLHLAEADAQAQQEFVEAQRREFELQQQQQRGDSAMA</sequence>
<feature type="region of interest" description="Disordered" evidence="5">
    <location>
        <begin position="354"/>
        <end position="445"/>
    </location>
</feature>
<proteinExistence type="predicted"/>
<keyword evidence="1" id="KW-0479">Metal-binding</keyword>
<evidence type="ECO:0000256" key="4">
    <source>
        <dbReference type="ARBA" id="ARBA00022833"/>
    </source>
</evidence>
<dbReference type="GO" id="GO:0005634">
    <property type="term" value="C:nucleus"/>
    <property type="evidence" value="ECO:0007669"/>
    <property type="project" value="TreeGrafter"/>
</dbReference>
<evidence type="ECO:0000256" key="5">
    <source>
        <dbReference type="SAM" id="MobiDB-lite"/>
    </source>
</evidence>
<feature type="compositionally biased region" description="Low complexity" evidence="5">
    <location>
        <begin position="190"/>
        <end position="202"/>
    </location>
</feature>
<dbReference type="AlphaFoldDB" id="A0A9P3PWS6"/>
<feature type="compositionally biased region" description="Low complexity" evidence="5">
    <location>
        <begin position="775"/>
        <end position="803"/>
    </location>
</feature>
<feature type="compositionally biased region" description="Low complexity" evidence="5">
    <location>
        <begin position="389"/>
        <end position="443"/>
    </location>
</feature>
<name>A0A9P3PWS6_LYOSH</name>
<evidence type="ECO:0000259" key="6">
    <source>
        <dbReference type="SMART" id="SM00355"/>
    </source>
</evidence>
<feature type="compositionally biased region" description="Low complexity" evidence="5">
    <location>
        <begin position="821"/>
        <end position="855"/>
    </location>
</feature>
<organism evidence="7 8">
    <name type="scientific">Lyophyllum shimeji</name>
    <name type="common">Hon-shimeji</name>
    <name type="synonym">Tricholoma shimeji</name>
    <dbReference type="NCBI Taxonomy" id="47721"/>
    <lineage>
        <taxon>Eukaryota</taxon>
        <taxon>Fungi</taxon>
        <taxon>Dikarya</taxon>
        <taxon>Basidiomycota</taxon>
        <taxon>Agaricomycotina</taxon>
        <taxon>Agaricomycetes</taxon>
        <taxon>Agaricomycetidae</taxon>
        <taxon>Agaricales</taxon>
        <taxon>Tricholomatineae</taxon>
        <taxon>Lyophyllaceae</taxon>
        <taxon>Lyophyllum</taxon>
    </lineage>
</organism>
<dbReference type="InterPro" id="IPR013087">
    <property type="entry name" value="Znf_C2H2_type"/>
</dbReference>
<feature type="region of interest" description="Disordered" evidence="5">
    <location>
        <begin position="752"/>
        <end position="803"/>
    </location>
</feature>
<feature type="compositionally biased region" description="Low complexity" evidence="5">
    <location>
        <begin position="354"/>
        <end position="368"/>
    </location>
</feature>
<gene>
    <name evidence="7" type="ORF">LshimejAT787_1203780</name>
</gene>
<feature type="domain" description="C2H2-type" evidence="6">
    <location>
        <begin position="100"/>
        <end position="121"/>
    </location>
</feature>
<dbReference type="Proteomes" id="UP001063166">
    <property type="component" value="Unassembled WGS sequence"/>
</dbReference>
<dbReference type="InterPro" id="IPR051580">
    <property type="entry name" value="ZnF-Chromatin_assoc"/>
</dbReference>
<keyword evidence="2" id="KW-0677">Repeat</keyword>
<feature type="compositionally biased region" description="Gly residues" evidence="5">
    <location>
        <begin position="628"/>
        <end position="637"/>
    </location>
</feature>
<protein>
    <submittedName>
        <fullName evidence="7">Zinc finger</fullName>
    </submittedName>
</protein>
<feature type="region of interest" description="Disordered" evidence="5">
    <location>
        <begin position="610"/>
        <end position="699"/>
    </location>
</feature>
<evidence type="ECO:0000313" key="7">
    <source>
        <dbReference type="EMBL" id="GLB42929.1"/>
    </source>
</evidence>
<feature type="compositionally biased region" description="Polar residues" evidence="5">
    <location>
        <begin position="762"/>
        <end position="774"/>
    </location>
</feature>
<feature type="compositionally biased region" description="Polar residues" evidence="5">
    <location>
        <begin position="679"/>
        <end position="695"/>
    </location>
</feature>
<keyword evidence="8" id="KW-1185">Reference proteome</keyword>
<dbReference type="OrthoDB" id="3269380at2759"/>
<feature type="region of interest" description="Disordered" evidence="5">
    <location>
        <begin position="821"/>
        <end position="897"/>
    </location>
</feature>
<dbReference type="EMBL" id="BRPK01000012">
    <property type="protein sequence ID" value="GLB42929.1"/>
    <property type="molecule type" value="Genomic_DNA"/>
</dbReference>
<feature type="domain" description="C2H2-type" evidence="6">
    <location>
        <begin position="561"/>
        <end position="588"/>
    </location>
</feature>
<feature type="compositionally biased region" description="Low complexity" evidence="5">
    <location>
        <begin position="246"/>
        <end position="257"/>
    </location>
</feature>
<keyword evidence="4" id="KW-0862">Zinc</keyword>
<feature type="region of interest" description="Disordered" evidence="5">
    <location>
        <begin position="227"/>
        <end position="260"/>
    </location>
</feature>